<dbReference type="EMBL" id="QTSX02003899">
    <property type="protein sequence ID" value="KAJ9067711.1"/>
    <property type="molecule type" value="Genomic_DNA"/>
</dbReference>
<accession>A0ACC2SZD2</accession>
<dbReference type="Proteomes" id="UP001165960">
    <property type="component" value="Unassembled WGS sequence"/>
</dbReference>
<gene>
    <name evidence="1" type="ORF">DSO57_1036392</name>
</gene>
<organism evidence="1 2">
    <name type="scientific">Entomophthora muscae</name>
    <dbReference type="NCBI Taxonomy" id="34485"/>
    <lineage>
        <taxon>Eukaryota</taxon>
        <taxon>Fungi</taxon>
        <taxon>Fungi incertae sedis</taxon>
        <taxon>Zoopagomycota</taxon>
        <taxon>Entomophthoromycotina</taxon>
        <taxon>Entomophthoromycetes</taxon>
        <taxon>Entomophthorales</taxon>
        <taxon>Entomophthoraceae</taxon>
        <taxon>Entomophthora</taxon>
    </lineage>
</organism>
<protein>
    <submittedName>
        <fullName evidence="1">Uncharacterized protein</fullName>
    </submittedName>
</protein>
<name>A0ACC2SZD2_9FUNG</name>
<proteinExistence type="predicted"/>
<reference evidence="1" key="1">
    <citation type="submission" date="2022-04" db="EMBL/GenBank/DDBJ databases">
        <title>Genome of the entomopathogenic fungus Entomophthora muscae.</title>
        <authorList>
            <person name="Elya C."/>
            <person name="Lovett B.R."/>
            <person name="Lee E."/>
            <person name="Macias A.M."/>
            <person name="Hajek A.E."/>
            <person name="De Bivort B.L."/>
            <person name="Kasson M.T."/>
            <person name="De Fine Licht H.H."/>
            <person name="Stajich J.E."/>
        </authorList>
    </citation>
    <scope>NUCLEOTIDE SEQUENCE</scope>
    <source>
        <strain evidence="1">Berkeley</strain>
    </source>
</reference>
<comment type="caution">
    <text evidence="1">The sequence shown here is derived from an EMBL/GenBank/DDBJ whole genome shotgun (WGS) entry which is preliminary data.</text>
</comment>
<evidence type="ECO:0000313" key="1">
    <source>
        <dbReference type="EMBL" id="KAJ9067711.1"/>
    </source>
</evidence>
<keyword evidence="2" id="KW-1185">Reference proteome</keyword>
<evidence type="ECO:0000313" key="2">
    <source>
        <dbReference type="Proteomes" id="UP001165960"/>
    </source>
</evidence>
<sequence>MYRTAVNAQAGRNHLQAQGSSQLRPPTKSTFFIKAIQDAAKHKYKASEIKQQLELIATALL</sequence>